<dbReference type="PANTHER" id="PTHR11236">
    <property type="entry name" value="AMINOBENZOATE/ANTHRANILATE SYNTHASE"/>
    <property type="match status" value="1"/>
</dbReference>
<dbReference type="GO" id="GO:0046872">
    <property type="term" value="F:metal ion binding"/>
    <property type="evidence" value="ECO:0007669"/>
    <property type="project" value="UniProtKB-KW"/>
</dbReference>
<dbReference type="OrthoDB" id="9803598at2"/>
<evidence type="ECO:0000256" key="7">
    <source>
        <dbReference type="ARBA" id="ARBA00025634"/>
    </source>
</evidence>
<evidence type="ECO:0000259" key="10">
    <source>
        <dbReference type="Pfam" id="PF00425"/>
    </source>
</evidence>
<dbReference type="Proteomes" id="UP000029554">
    <property type="component" value="Unassembled WGS sequence"/>
</dbReference>
<evidence type="ECO:0000259" key="11">
    <source>
        <dbReference type="Pfam" id="PF04715"/>
    </source>
</evidence>
<dbReference type="InterPro" id="IPR019999">
    <property type="entry name" value="Anth_synth_I-like"/>
</dbReference>
<keyword evidence="13" id="KW-1185">Reference proteome</keyword>
<comment type="subunit">
    <text evidence="2">Heterotetramer consisting of two non-identical subunits: a beta subunit (TrpG) and a large alpha subunit (TrpE).</text>
</comment>
<dbReference type="eggNOG" id="COG0147">
    <property type="taxonomic scope" value="Bacteria"/>
</dbReference>
<evidence type="ECO:0000313" key="13">
    <source>
        <dbReference type="Proteomes" id="UP000029554"/>
    </source>
</evidence>
<dbReference type="RefSeq" id="WP_035124819.1">
    <property type="nucleotide sequence ID" value="NZ_JRHH01000002.1"/>
</dbReference>
<feature type="domain" description="Anthranilate synthase component I N-terminal" evidence="11">
    <location>
        <begin position="15"/>
        <end position="157"/>
    </location>
</feature>
<proteinExistence type="predicted"/>
<evidence type="ECO:0000313" key="12">
    <source>
        <dbReference type="EMBL" id="KGD68924.1"/>
    </source>
</evidence>
<comment type="cofactor">
    <cofactor evidence="1">
        <name>Mg(2+)</name>
        <dbReference type="ChEBI" id="CHEBI:18420"/>
    </cofactor>
</comment>
<dbReference type="STRING" id="1453498.LG45_04600"/>
<keyword evidence="4" id="KW-0479">Metal-binding</keyword>
<dbReference type="SUPFAM" id="SSF56322">
    <property type="entry name" value="ADC synthase"/>
    <property type="match status" value="1"/>
</dbReference>
<protein>
    <recommendedName>
        <fullName evidence="3">Anthranilate synthase component 1</fullName>
    </recommendedName>
</protein>
<comment type="catalytic activity">
    <reaction evidence="8">
        <text>chorismate + L-glutamine = anthranilate + pyruvate + L-glutamate + H(+)</text>
        <dbReference type="Rhea" id="RHEA:21732"/>
        <dbReference type="ChEBI" id="CHEBI:15361"/>
        <dbReference type="ChEBI" id="CHEBI:15378"/>
        <dbReference type="ChEBI" id="CHEBI:16567"/>
        <dbReference type="ChEBI" id="CHEBI:29748"/>
        <dbReference type="ChEBI" id="CHEBI:29985"/>
        <dbReference type="ChEBI" id="CHEBI:58359"/>
        <dbReference type="EC" id="4.1.3.27"/>
    </reaction>
</comment>
<dbReference type="Gene3D" id="3.60.120.10">
    <property type="entry name" value="Anthranilate synthase"/>
    <property type="match status" value="1"/>
</dbReference>
<evidence type="ECO:0000256" key="1">
    <source>
        <dbReference type="ARBA" id="ARBA00001946"/>
    </source>
</evidence>
<dbReference type="InterPro" id="IPR006805">
    <property type="entry name" value="Anth_synth_I_N"/>
</dbReference>
<accession>A0A095SX26</accession>
<feature type="domain" description="Chorismate-utilising enzyme C-terminal" evidence="10">
    <location>
        <begin position="198"/>
        <end position="449"/>
    </location>
</feature>
<dbReference type="AlphaFoldDB" id="A0A095SX26"/>
<dbReference type="Pfam" id="PF00425">
    <property type="entry name" value="Chorismate_bind"/>
    <property type="match status" value="1"/>
</dbReference>
<name>A0A095SX26_9FLAO</name>
<keyword evidence="5" id="KW-0460">Magnesium</keyword>
<dbReference type="GO" id="GO:0004049">
    <property type="term" value="F:anthranilate synthase activity"/>
    <property type="evidence" value="ECO:0007669"/>
    <property type="project" value="UniProtKB-EC"/>
</dbReference>
<dbReference type="EMBL" id="JRHH01000002">
    <property type="protein sequence ID" value="KGD68924.1"/>
    <property type="molecule type" value="Genomic_DNA"/>
</dbReference>
<comment type="caution">
    <text evidence="12">The sequence shown here is derived from an EMBL/GenBank/DDBJ whole genome shotgun (WGS) entry which is preliminary data.</text>
</comment>
<feature type="coiled-coil region" evidence="9">
    <location>
        <begin position="436"/>
        <end position="463"/>
    </location>
</feature>
<comment type="function">
    <text evidence="7">Part of a heterotetrameric complex that catalyzes the two-step biosynthesis of anthranilate, an intermediate in the biosynthesis of L-tryptophan. In the first step, the glutamine-binding beta subunit (TrpG) of anthranilate synthase (AS) provides the glutamine amidotransferase activity which generates ammonia as a substrate that, along with chorismate, is used in the second step, catalyzed by the large alpha subunit of AS (TrpE) to produce anthranilate. In the absence of TrpG, TrpE can synthesize anthranilate directly from chorismate and high concentrations of ammonia.</text>
</comment>
<evidence type="ECO:0000256" key="8">
    <source>
        <dbReference type="ARBA" id="ARBA00047683"/>
    </source>
</evidence>
<reference evidence="12 13" key="1">
    <citation type="submission" date="2014-09" db="EMBL/GenBank/DDBJ databases">
        <title>Whole Genome Shotgun of Flavobacterium aquatile LMG 4008.</title>
        <authorList>
            <person name="Gale A.N."/>
            <person name="Pipes S.E."/>
            <person name="Newman J.D."/>
        </authorList>
    </citation>
    <scope>NUCLEOTIDE SEQUENCE [LARGE SCALE GENOMIC DNA]</scope>
    <source>
        <strain evidence="12 13">LMG 4008</strain>
    </source>
</reference>
<dbReference type="PRINTS" id="PR00095">
    <property type="entry name" value="ANTSNTHASEI"/>
</dbReference>
<organism evidence="12 13">
    <name type="scientific">Flavobacterium aquatile LMG 4008 = ATCC 11947</name>
    <dbReference type="NCBI Taxonomy" id="1453498"/>
    <lineage>
        <taxon>Bacteria</taxon>
        <taxon>Pseudomonadati</taxon>
        <taxon>Bacteroidota</taxon>
        <taxon>Flavobacteriia</taxon>
        <taxon>Flavobacteriales</taxon>
        <taxon>Flavobacteriaceae</taxon>
        <taxon>Flavobacterium</taxon>
    </lineage>
</organism>
<evidence type="ECO:0000256" key="9">
    <source>
        <dbReference type="SAM" id="Coils"/>
    </source>
</evidence>
<gene>
    <name evidence="12" type="ORF">LG45_04600</name>
</gene>
<dbReference type="InterPro" id="IPR015890">
    <property type="entry name" value="Chorismate_C"/>
</dbReference>
<sequence length="463" mass="52480">MLYNFQTKVIKTLSDTHTPVGLYLKIRDQFSNSFLLESSDYKSKENSFSYLCFDPIASFIADANETTITFPDKNVTIKSTSEIEIAAELNQFAKSFSVIDLNLGFETLGLFGYTSYDAIPLFEDIAFTNQDFDLPLIQYHLFRYTIVFNHFNNELFLLEHLQENEVSNLDKIQEIINNRSVTQFKFSTQNNEESNFTNEAFLEVIKKGQEHCFVGDVFQIVLSRKYKQQFKGDEFNVYRALRSINPSPYLFYFDYGNFKLFGSSPEAQLTINDQKAIINPIAGTFKRTGDDAQDVLLAEALLADAKENAEHIMLVDLARNDLSKSSKKVVVESFKKIEYYSHVIHMVSKVSAELQPEYNPIQILGNTYPAGTLSGAPKHKAMQLIDQYEPQSRGFYGGTVGIIGLNGGFNHAIFIRSFVSRNNQLTYQAGCGIVTKSDVNSELNEVETKLSALRKAIQLAQNI</sequence>
<keyword evidence="6" id="KW-0456">Lyase</keyword>
<dbReference type="Pfam" id="PF04715">
    <property type="entry name" value="Anth_synt_I_N"/>
    <property type="match status" value="1"/>
</dbReference>
<evidence type="ECO:0000256" key="5">
    <source>
        <dbReference type="ARBA" id="ARBA00022842"/>
    </source>
</evidence>
<dbReference type="GO" id="GO:0000162">
    <property type="term" value="P:L-tryptophan biosynthetic process"/>
    <property type="evidence" value="ECO:0007669"/>
    <property type="project" value="TreeGrafter"/>
</dbReference>
<evidence type="ECO:0000256" key="3">
    <source>
        <dbReference type="ARBA" id="ARBA00020653"/>
    </source>
</evidence>
<keyword evidence="9" id="KW-0175">Coiled coil</keyword>
<dbReference type="InterPro" id="IPR005801">
    <property type="entry name" value="ADC_synthase"/>
</dbReference>
<evidence type="ECO:0000256" key="4">
    <source>
        <dbReference type="ARBA" id="ARBA00022723"/>
    </source>
</evidence>
<evidence type="ECO:0000256" key="6">
    <source>
        <dbReference type="ARBA" id="ARBA00023239"/>
    </source>
</evidence>
<dbReference type="PANTHER" id="PTHR11236:SF48">
    <property type="entry name" value="ISOCHORISMATE SYNTHASE MENF"/>
    <property type="match status" value="1"/>
</dbReference>
<evidence type="ECO:0000256" key="2">
    <source>
        <dbReference type="ARBA" id="ARBA00011575"/>
    </source>
</evidence>